<dbReference type="EMBL" id="JAGTTL010000001">
    <property type="protein sequence ID" value="KAK6328593.1"/>
    <property type="molecule type" value="Genomic_DNA"/>
</dbReference>
<evidence type="ECO:0000256" key="1">
    <source>
        <dbReference type="SAM" id="MobiDB-lite"/>
    </source>
</evidence>
<accession>A0AAN8R8Z6</accession>
<keyword evidence="3" id="KW-1185">Reference proteome</keyword>
<evidence type="ECO:0000313" key="2">
    <source>
        <dbReference type="EMBL" id="KAK6328593.1"/>
    </source>
</evidence>
<feature type="region of interest" description="Disordered" evidence="1">
    <location>
        <begin position="1"/>
        <end position="62"/>
    </location>
</feature>
<feature type="compositionally biased region" description="Polar residues" evidence="1">
    <location>
        <begin position="1"/>
        <end position="26"/>
    </location>
</feature>
<reference evidence="2 3" key="1">
    <citation type="submission" date="2021-04" db="EMBL/GenBank/DDBJ databases">
        <authorList>
            <person name="De Guttry C."/>
            <person name="Zahm M."/>
            <person name="Klopp C."/>
            <person name="Cabau C."/>
            <person name="Louis A."/>
            <person name="Berthelot C."/>
            <person name="Parey E."/>
            <person name="Roest Crollius H."/>
            <person name="Montfort J."/>
            <person name="Robinson-Rechavi M."/>
            <person name="Bucao C."/>
            <person name="Bouchez O."/>
            <person name="Gislard M."/>
            <person name="Lluch J."/>
            <person name="Milhes M."/>
            <person name="Lampietro C."/>
            <person name="Lopez Roques C."/>
            <person name="Donnadieu C."/>
            <person name="Braasch I."/>
            <person name="Desvignes T."/>
            <person name="Postlethwait J."/>
            <person name="Bobe J."/>
            <person name="Wedekind C."/>
            <person name="Guiguen Y."/>
        </authorList>
    </citation>
    <scope>NUCLEOTIDE SEQUENCE [LARGE SCALE GENOMIC DNA]</scope>
    <source>
        <strain evidence="2">Cs_M1</strain>
        <tissue evidence="2">Blood</tissue>
    </source>
</reference>
<protein>
    <submittedName>
        <fullName evidence="2">Uncharacterized protein</fullName>
    </submittedName>
</protein>
<proteinExistence type="predicted"/>
<comment type="caution">
    <text evidence="2">The sequence shown here is derived from an EMBL/GenBank/DDBJ whole genome shotgun (WGS) entry which is preliminary data.</text>
</comment>
<organism evidence="2 3">
    <name type="scientific">Coregonus suidteri</name>
    <dbReference type="NCBI Taxonomy" id="861788"/>
    <lineage>
        <taxon>Eukaryota</taxon>
        <taxon>Metazoa</taxon>
        <taxon>Chordata</taxon>
        <taxon>Craniata</taxon>
        <taxon>Vertebrata</taxon>
        <taxon>Euteleostomi</taxon>
        <taxon>Actinopterygii</taxon>
        <taxon>Neopterygii</taxon>
        <taxon>Teleostei</taxon>
        <taxon>Protacanthopterygii</taxon>
        <taxon>Salmoniformes</taxon>
        <taxon>Salmonidae</taxon>
        <taxon>Coregoninae</taxon>
        <taxon>Coregonus</taxon>
    </lineage>
</organism>
<sequence>MMGNLPMQNIITNKNQEQVKELQTQDYDNKPYEAVLEPDEPVESAESPVYDPNSEDERQPTPEPVIGLFAIGKFCRYQQEALALTTIYGDRFTERIANSVWTITLALDFQADIAGGKQNASASTGGPRSLLGHLPAAGLEPSASISTRYPPRGKPRAQDPVGASQPEFSSPEYELEVCFPKGNYYPF</sequence>
<name>A0AAN8R8Z6_9TELE</name>
<dbReference type="Proteomes" id="UP001356427">
    <property type="component" value="Unassembled WGS sequence"/>
</dbReference>
<dbReference type="AlphaFoldDB" id="A0AAN8R8Z6"/>
<evidence type="ECO:0000313" key="3">
    <source>
        <dbReference type="Proteomes" id="UP001356427"/>
    </source>
</evidence>
<feature type="region of interest" description="Disordered" evidence="1">
    <location>
        <begin position="117"/>
        <end position="172"/>
    </location>
</feature>
<gene>
    <name evidence="2" type="ORF">J4Q44_G00005710</name>
</gene>